<keyword evidence="2" id="KW-1185">Reference proteome</keyword>
<accession>A0ABD1XDF4</accession>
<reference evidence="2" key="1">
    <citation type="submission" date="2024-07" db="EMBL/GenBank/DDBJ databases">
        <title>Two chromosome-level genome assemblies of Korean endemic species Abeliophyllum distichum and Forsythia ovata (Oleaceae).</title>
        <authorList>
            <person name="Jang H."/>
        </authorList>
    </citation>
    <scope>NUCLEOTIDE SEQUENCE [LARGE SCALE GENOMIC DNA]</scope>
</reference>
<evidence type="ECO:0000313" key="2">
    <source>
        <dbReference type="Proteomes" id="UP001604277"/>
    </source>
</evidence>
<sequence length="155" mass="17767">MMISWLKNKTLYPNSDGRIVRRSLIYPPFTHILKMDNLVNQKSSDYAFKLFSQLSVSNSFNAFVLAEETMSATSIDDARFRETKVLESLRNPSVLGPVLKQPKIFKKEIQANDACQALTTWEKWVDSDVILRKTKVVFKGYLHPITSNISDKCAF</sequence>
<dbReference type="AlphaFoldDB" id="A0ABD1XDF4"/>
<proteinExistence type="predicted"/>
<evidence type="ECO:0000313" key="1">
    <source>
        <dbReference type="EMBL" id="KAL2560009.1"/>
    </source>
</evidence>
<comment type="caution">
    <text evidence="1">The sequence shown here is derived from an EMBL/GenBank/DDBJ whole genome shotgun (WGS) entry which is preliminary data.</text>
</comment>
<gene>
    <name evidence="1" type="ORF">Fot_04748</name>
</gene>
<organism evidence="1 2">
    <name type="scientific">Forsythia ovata</name>
    <dbReference type="NCBI Taxonomy" id="205694"/>
    <lineage>
        <taxon>Eukaryota</taxon>
        <taxon>Viridiplantae</taxon>
        <taxon>Streptophyta</taxon>
        <taxon>Embryophyta</taxon>
        <taxon>Tracheophyta</taxon>
        <taxon>Spermatophyta</taxon>
        <taxon>Magnoliopsida</taxon>
        <taxon>eudicotyledons</taxon>
        <taxon>Gunneridae</taxon>
        <taxon>Pentapetalae</taxon>
        <taxon>asterids</taxon>
        <taxon>lamiids</taxon>
        <taxon>Lamiales</taxon>
        <taxon>Oleaceae</taxon>
        <taxon>Forsythieae</taxon>
        <taxon>Forsythia</taxon>
    </lineage>
</organism>
<dbReference type="Proteomes" id="UP001604277">
    <property type="component" value="Unassembled WGS sequence"/>
</dbReference>
<name>A0ABD1XDF4_9LAMI</name>
<dbReference type="EMBL" id="JBFOLJ010000001">
    <property type="protein sequence ID" value="KAL2560009.1"/>
    <property type="molecule type" value="Genomic_DNA"/>
</dbReference>
<protein>
    <submittedName>
        <fullName evidence="1">Uncharacterized protein</fullName>
    </submittedName>
</protein>